<dbReference type="Pfam" id="PF00370">
    <property type="entry name" value="FGGY_N"/>
    <property type="match status" value="1"/>
</dbReference>
<evidence type="ECO:0000313" key="11">
    <source>
        <dbReference type="Proteomes" id="UP000662314"/>
    </source>
</evidence>
<evidence type="ECO:0000256" key="4">
    <source>
        <dbReference type="ARBA" id="ARBA00022777"/>
    </source>
</evidence>
<dbReference type="HAMAP" id="MF_02220">
    <property type="entry name" value="XylB"/>
    <property type="match status" value="1"/>
</dbReference>
<dbReference type="EC" id="2.7.1.17" evidence="6 7"/>
<name>A0A8J7I449_9NOST</name>
<accession>A0A8J7I449</accession>
<evidence type="ECO:0000256" key="6">
    <source>
        <dbReference type="HAMAP-Rule" id="MF_02220"/>
    </source>
</evidence>
<keyword evidence="11" id="KW-1185">Reference proteome</keyword>
<dbReference type="Pfam" id="PF02782">
    <property type="entry name" value="FGGY_C"/>
    <property type="match status" value="1"/>
</dbReference>
<gene>
    <name evidence="6 7 10" type="primary">xylB</name>
    <name evidence="10" type="ORF">I8752_22040</name>
</gene>
<evidence type="ECO:0000259" key="8">
    <source>
        <dbReference type="Pfam" id="PF00370"/>
    </source>
</evidence>
<dbReference type="NCBIfam" id="TIGR01312">
    <property type="entry name" value="XylB"/>
    <property type="match status" value="1"/>
</dbReference>
<evidence type="ECO:0000256" key="5">
    <source>
        <dbReference type="ARBA" id="ARBA00022840"/>
    </source>
</evidence>
<keyword evidence="4 6" id="KW-0418">Kinase</keyword>
<keyword evidence="6 7" id="KW-0859">Xylose metabolism</keyword>
<dbReference type="InterPro" id="IPR018484">
    <property type="entry name" value="FGGY_N"/>
</dbReference>
<evidence type="ECO:0000259" key="9">
    <source>
        <dbReference type="Pfam" id="PF02782"/>
    </source>
</evidence>
<dbReference type="PANTHER" id="PTHR43095">
    <property type="entry name" value="SUGAR KINASE"/>
    <property type="match status" value="1"/>
</dbReference>
<feature type="site" description="Important for activity" evidence="6">
    <location>
        <position position="9"/>
    </location>
</feature>
<dbReference type="EMBL" id="JAECZA010000177">
    <property type="protein sequence ID" value="MBH8575639.1"/>
    <property type="molecule type" value="Genomic_DNA"/>
</dbReference>
<dbReference type="GO" id="GO:0005998">
    <property type="term" value="P:xylulose catabolic process"/>
    <property type="evidence" value="ECO:0007669"/>
    <property type="project" value="UniProtKB-UniRule"/>
</dbReference>
<feature type="active site" description="Proton acceptor" evidence="6">
    <location>
        <position position="239"/>
    </location>
</feature>
<dbReference type="InterPro" id="IPR043129">
    <property type="entry name" value="ATPase_NBD"/>
</dbReference>
<feature type="domain" description="Carbohydrate kinase FGGY C-terminal" evidence="9">
    <location>
        <begin position="258"/>
        <end position="441"/>
    </location>
</feature>
<dbReference type="AlphaFoldDB" id="A0A8J7I449"/>
<dbReference type="InterPro" id="IPR018485">
    <property type="entry name" value="FGGY_C"/>
</dbReference>
<organism evidence="10 11">
    <name type="scientific">Dendronalium phyllosphericum CENA369</name>
    <dbReference type="NCBI Taxonomy" id="1725256"/>
    <lineage>
        <taxon>Bacteria</taxon>
        <taxon>Bacillati</taxon>
        <taxon>Cyanobacteriota</taxon>
        <taxon>Cyanophyceae</taxon>
        <taxon>Nostocales</taxon>
        <taxon>Nostocaceae</taxon>
        <taxon>Dendronalium</taxon>
        <taxon>Dendronalium phyllosphericum</taxon>
    </lineage>
</organism>
<evidence type="ECO:0000256" key="2">
    <source>
        <dbReference type="ARBA" id="ARBA00022679"/>
    </source>
</evidence>
<evidence type="ECO:0000313" key="10">
    <source>
        <dbReference type="EMBL" id="MBH8575639.1"/>
    </source>
</evidence>
<dbReference type="GO" id="GO:0042732">
    <property type="term" value="P:D-xylose metabolic process"/>
    <property type="evidence" value="ECO:0007669"/>
    <property type="project" value="UniProtKB-KW"/>
</dbReference>
<evidence type="ECO:0000256" key="1">
    <source>
        <dbReference type="ARBA" id="ARBA00009156"/>
    </source>
</evidence>
<protein>
    <recommendedName>
        <fullName evidence="6 7">Xylulose kinase</fullName>
        <shortName evidence="6 7">Xylulokinase</shortName>
        <ecNumber evidence="6 7">2.7.1.17</ecNumber>
    </recommendedName>
</protein>
<proteinExistence type="inferred from homology"/>
<dbReference type="InterPro" id="IPR006000">
    <property type="entry name" value="Xylulokinase"/>
</dbReference>
<dbReference type="GO" id="GO:0004856">
    <property type="term" value="F:D-xylulokinase activity"/>
    <property type="evidence" value="ECO:0007669"/>
    <property type="project" value="UniProtKB-UniRule"/>
</dbReference>
<dbReference type="InterPro" id="IPR000577">
    <property type="entry name" value="Carb_kinase_FGGY"/>
</dbReference>
<dbReference type="CDD" id="cd07808">
    <property type="entry name" value="ASKHA_NBD_FGGY_EcXK-like"/>
    <property type="match status" value="1"/>
</dbReference>
<dbReference type="PIRSF" id="PIRSF000538">
    <property type="entry name" value="GlpK"/>
    <property type="match status" value="1"/>
</dbReference>
<keyword evidence="2 6" id="KW-0808">Transferase</keyword>
<dbReference type="InterPro" id="IPR050406">
    <property type="entry name" value="FGGY_Carb_Kinase"/>
</dbReference>
<keyword evidence="5 6" id="KW-0067">ATP-binding</keyword>
<comment type="function">
    <text evidence="6">Catalyzes the phosphorylation of D-xylulose to D-xylulose 5-phosphate.</text>
</comment>
<comment type="similarity">
    <text evidence="1 6 7">Belongs to the FGGY kinase family.</text>
</comment>
<dbReference type="RefSeq" id="WP_214434411.1">
    <property type="nucleotide sequence ID" value="NZ_CAWPUQ010000087.1"/>
</dbReference>
<comment type="catalytic activity">
    <reaction evidence="6 7">
        <text>D-xylulose + ATP = D-xylulose 5-phosphate + ADP + H(+)</text>
        <dbReference type="Rhea" id="RHEA:10964"/>
        <dbReference type="ChEBI" id="CHEBI:15378"/>
        <dbReference type="ChEBI" id="CHEBI:17140"/>
        <dbReference type="ChEBI" id="CHEBI:30616"/>
        <dbReference type="ChEBI" id="CHEBI:57737"/>
        <dbReference type="ChEBI" id="CHEBI:456216"/>
        <dbReference type="EC" id="2.7.1.17"/>
    </reaction>
</comment>
<evidence type="ECO:0000256" key="3">
    <source>
        <dbReference type="ARBA" id="ARBA00022741"/>
    </source>
</evidence>
<sequence>MTDIVVGLDLGTGGVRAIAVDLQGQIIAQTTRSYPLLTPQLGWTEQNSADWVEASLDALSDVTQQLDGYTAIALGLSGQMHGMVALDAEGKAIRPAILWNDQRTGKAVALIEATIPRQELIQRTGNPAITGFQLPKLLWLRTEEPQAYTRLWRILLPKDYLGYVLTGSLVTEPSDASGVGCLNLANRQWDTDILHTLDINPAFFPSVIESTAIAGRLKAEIATRVGLLSGLPVVAGGGDNAAAAIGLGISSSNLNQGSLSIGTSGVIFAPCDRPIPDPEGRVHLFCHVDGGYHFLGVTLAAGGSVRWYRDTFAPHISYTELMDIAERSLPGARGVLFLPHLSGERSPHLDPDTRGAFVNLSLAHTQADITRAVLEGVAFSLREVLEVISAIAPVERLLATGGGARSNIWLRILADVLQTKLIAPKAEEGAAYGAAILAMVGVGAYPNLEAAFKILPQDSNIVQSQPNPLYEAGFERYKLLYDTLKPVRQSIS</sequence>
<keyword evidence="6 7" id="KW-0119">Carbohydrate metabolism</keyword>
<keyword evidence="3 6" id="KW-0547">Nucleotide-binding</keyword>
<dbReference type="GO" id="GO:0005524">
    <property type="term" value="F:ATP binding"/>
    <property type="evidence" value="ECO:0007669"/>
    <property type="project" value="UniProtKB-UniRule"/>
</dbReference>
<dbReference type="Gene3D" id="3.30.420.40">
    <property type="match status" value="2"/>
</dbReference>
<feature type="binding site" evidence="6">
    <location>
        <begin position="80"/>
        <end position="81"/>
    </location>
    <ligand>
        <name>substrate</name>
    </ligand>
</feature>
<dbReference type="SUPFAM" id="SSF53067">
    <property type="entry name" value="Actin-like ATPase domain"/>
    <property type="match status" value="2"/>
</dbReference>
<reference evidence="10 11" key="1">
    <citation type="journal article" date="2021" name="Int. J. Syst. Evol. Microbiol.">
        <title>Amazonocrinis nigriterrae gen. nov., sp. nov., Atlanticothrix silvestris gen. nov., sp. nov. and Dendronalium phyllosphericum gen. nov., sp. nov., nostocacean cyanobacteria from Brazilian environments.</title>
        <authorList>
            <person name="Alvarenga D.O."/>
            <person name="Andreote A.P.D."/>
            <person name="Branco L.H.Z."/>
            <person name="Delbaje E."/>
            <person name="Cruz R.B."/>
            <person name="Varani A.M."/>
            <person name="Fiore M.F."/>
        </authorList>
    </citation>
    <scope>NUCLEOTIDE SEQUENCE [LARGE SCALE GENOMIC DNA]</scope>
    <source>
        <strain evidence="10 11">CENA369</strain>
    </source>
</reference>
<feature type="domain" description="Carbohydrate kinase FGGY N-terminal" evidence="8">
    <location>
        <begin position="5"/>
        <end position="246"/>
    </location>
</feature>
<dbReference type="PANTHER" id="PTHR43095:SF5">
    <property type="entry name" value="XYLULOSE KINASE"/>
    <property type="match status" value="1"/>
</dbReference>
<comment type="caution">
    <text evidence="10">The sequence shown here is derived from an EMBL/GenBank/DDBJ whole genome shotgun (WGS) entry which is preliminary data.</text>
</comment>
<dbReference type="Proteomes" id="UP000662314">
    <property type="component" value="Unassembled WGS sequence"/>
</dbReference>
<evidence type="ECO:0000256" key="7">
    <source>
        <dbReference type="RuleBase" id="RU364073"/>
    </source>
</evidence>